<dbReference type="Proteomes" id="UP000619457">
    <property type="component" value="Unassembled WGS sequence"/>
</dbReference>
<reference evidence="1" key="2">
    <citation type="submission" date="2020-09" db="EMBL/GenBank/DDBJ databases">
        <authorList>
            <person name="Sun Q."/>
            <person name="Kim S."/>
        </authorList>
    </citation>
    <scope>NUCLEOTIDE SEQUENCE</scope>
    <source>
        <strain evidence="1">KCTC 12368</strain>
    </source>
</reference>
<protein>
    <recommendedName>
        <fullName evidence="3">DUF4256 domain-containing protein</fullName>
    </recommendedName>
</protein>
<dbReference type="InterPro" id="IPR025352">
    <property type="entry name" value="DUF4256"/>
</dbReference>
<comment type="caution">
    <text evidence="1">The sequence shown here is derived from an EMBL/GenBank/DDBJ whole genome shotgun (WGS) entry which is preliminary data.</text>
</comment>
<dbReference type="EMBL" id="BMWX01000006">
    <property type="protein sequence ID" value="GGZ36834.1"/>
    <property type="molecule type" value="Genomic_DNA"/>
</dbReference>
<evidence type="ECO:0008006" key="3">
    <source>
        <dbReference type="Google" id="ProtNLM"/>
    </source>
</evidence>
<evidence type="ECO:0000313" key="2">
    <source>
        <dbReference type="Proteomes" id="UP000619457"/>
    </source>
</evidence>
<evidence type="ECO:0000313" key="1">
    <source>
        <dbReference type="EMBL" id="GGZ36834.1"/>
    </source>
</evidence>
<proteinExistence type="predicted"/>
<sequence>MEQRLRGDLDKLAILYEMESTGGEPDLIGYDSEEDLYLFCDCSAESPAGRRSLCYDRAAWEARKNNKPKNTAQDLAAAIGIQIMDETQYQMLQRLGDFDTKTSSWLQTPEELRKRGGAIFGDRRFGRVFIYHNGADSYYAGRGFRGTLKL</sequence>
<keyword evidence="2" id="KW-1185">Reference proteome</keyword>
<gene>
    <name evidence="1" type="ORF">GCM10007049_32760</name>
</gene>
<dbReference type="AlphaFoldDB" id="A0A918UUP1"/>
<reference evidence="1" key="1">
    <citation type="journal article" date="2014" name="Int. J. Syst. Evol. Microbiol.">
        <title>Complete genome sequence of Corynebacterium casei LMG S-19264T (=DSM 44701T), isolated from a smear-ripened cheese.</title>
        <authorList>
            <consortium name="US DOE Joint Genome Institute (JGI-PGF)"/>
            <person name="Walter F."/>
            <person name="Albersmeier A."/>
            <person name="Kalinowski J."/>
            <person name="Ruckert C."/>
        </authorList>
    </citation>
    <scope>NUCLEOTIDE SEQUENCE</scope>
    <source>
        <strain evidence="1">KCTC 12368</strain>
    </source>
</reference>
<name>A0A918UUP1_9BACT</name>
<dbReference type="Pfam" id="PF14066">
    <property type="entry name" value="DUF4256"/>
    <property type="match status" value="1"/>
</dbReference>
<organism evidence="1 2">
    <name type="scientific">Echinicola pacifica</name>
    <dbReference type="NCBI Taxonomy" id="346377"/>
    <lineage>
        <taxon>Bacteria</taxon>
        <taxon>Pseudomonadati</taxon>
        <taxon>Bacteroidota</taxon>
        <taxon>Cytophagia</taxon>
        <taxon>Cytophagales</taxon>
        <taxon>Cyclobacteriaceae</taxon>
        <taxon>Echinicola</taxon>
    </lineage>
</organism>
<accession>A0A918UUP1</accession>